<dbReference type="InterPro" id="IPR029044">
    <property type="entry name" value="Nucleotide-diphossugar_trans"/>
</dbReference>
<dbReference type="GO" id="GO:0000030">
    <property type="term" value="F:mannosyltransferase activity"/>
    <property type="evidence" value="ECO:0007669"/>
    <property type="project" value="TreeGrafter"/>
</dbReference>
<feature type="region of interest" description="Disordered" evidence="3">
    <location>
        <begin position="8"/>
        <end position="31"/>
    </location>
</feature>
<keyword evidence="4" id="KW-0812">Transmembrane</keyword>
<accession>A0AA40BMZ1</accession>
<evidence type="ECO:0000256" key="1">
    <source>
        <dbReference type="ARBA" id="ARBA00009003"/>
    </source>
</evidence>
<dbReference type="EMBL" id="JAUKTV010000005">
    <property type="protein sequence ID" value="KAK0737214.1"/>
    <property type="molecule type" value="Genomic_DNA"/>
</dbReference>
<dbReference type="PANTHER" id="PTHR32385">
    <property type="entry name" value="MANNOSYL PHOSPHORYLINOSITOL CERAMIDE SYNTHASE"/>
    <property type="match status" value="1"/>
</dbReference>
<dbReference type="InterPro" id="IPR007577">
    <property type="entry name" value="GlycoTrfase_DXD_sugar-bd_CS"/>
</dbReference>
<protein>
    <recommendedName>
        <fullName evidence="7">Glycosyltransferase family 32 protein</fullName>
    </recommendedName>
</protein>
<dbReference type="PANTHER" id="PTHR32385:SF15">
    <property type="entry name" value="INOSITOL PHOSPHOCERAMIDE MANNOSYLTRANSFERASE 1"/>
    <property type="match status" value="1"/>
</dbReference>
<gene>
    <name evidence="5" type="ORF">B0T21DRAFT_286965</name>
</gene>
<dbReference type="AlphaFoldDB" id="A0AA40BMZ1"/>
<evidence type="ECO:0000313" key="5">
    <source>
        <dbReference type="EMBL" id="KAK0737214.1"/>
    </source>
</evidence>
<comment type="similarity">
    <text evidence="1">Belongs to the glycosyltransferase 32 family.</text>
</comment>
<organism evidence="5 6">
    <name type="scientific">Apiosordaria backusii</name>
    <dbReference type="NCBI Taxonomy" id="314023"/>
    <lineage>
        <taxon>Eukaryota</taxon>
        <taxon>Fungi</taxon>
        <taxon>Dikarya</taxon>
        <taxon>Ascomycota</taxon>
        <taxon>Pezizomycotina</taxon>
        <taxon>Sordariomycetes</taxon>
        <taxon>Sordariomycetidae</taxon>
        <taxon>Sordariales</taxon>
        <taxon>Lasiosphaeriaceae</taxon>
        <taxon>Apiosordaria</taxon>
    </lineage>
</organism>
<dbReference type="Proteomes" id="UP001172159">
    <property type="component" value="Unassembled WGS sequence"/>
</dbReference>
<dbReference type="SUPFAM" id="SSF53448">
    <property type="entry name" value="Nucleotide-diphospho-sugar transferases"/>
    <property type="match status" value="1"/>
</dbReference>
<evidence type="ECO:0000256" key="2">
    <source>
        <dbReference type="ARBA" id="ARBA00022679"/>
    </source>
</evidence>
<reference evidence="5" key="1">
    <citation type="submission" date="2023-06" db="EMBL/GenBank/DDBJ databases">
        <title>Genome-scale phylogeny and comparative genomics of the fungal order Sordariales.</title>
        <authorList>
            <consortium name="Lawrence Berkeley National Laboratory"/>
            <person name="Hensen N."/>
            <person name="Bonometti L."/>
            <person name="Westerberg I."/>
            <person name="Brannstrom I.O."/>
            <person name="Guillou S."/>
            <person name="Cros-Aarteil S."/>
            <person name="Calhoun S."/>
            <person name="Haridas S."/>
            <person name="Kuo A."/>
            <person name="Mondo S."/>
            <person name="Pangilinan J."/>
            <person name="Riley R."/>
            <person name="Labutti K."/>
            <person name="Andreopoulos B."/>
            <person name="Lipzen A."/>
            <person name="Chen C."/>
            <person name="Yanf M."/>
            <person name="Daum C."/>
            <person name="Ng V."/>
            <person name="Clum A."/>
            <person name="Steindorff A."/>
            <person name="Ohm R."/>
            <person name="Martin F."/>
            <person name="Silar P."/>
            <person name="Natvig D."/>
            <person name="Lalanne C."/>
            <person name="Gautier V."/>
            <person name="Ament-Velasquez S.L."/>
            <person name="Kruys A."/>
            <person name="Hutchinson M.I."/>
            <person name="Powell A.J."/>
            <person name="Barry K."/>
            <person name="Miller A.N."/>
            <person name="Grigoriev I.V."/>
            <person name="Debuchy R."/>
            <person name="Gladieux P."/>
            <person name="Thoren M.H."/>
            <person name="Johannesson H."/>
        </authorList>
    </citation>
    <scope>NUCLEOTIDE SEQUENCE</scope>
    <source>
        <strain evidence="5">CBS 540.89</strain>
    </source>
</reference>
<feature type="compositionally biased region" description="Basic residues" evidence="3">
    <location>
        <begin position="8"/>
        <end position="21"/>
    </location>
</feature>
<keyword evidence="4" id="KW-0472">Membrane</keyword>
<sequence>MGLLPLHHTRHHHTPHSKSPRSRTSSPSTRRRSGIILKRIASLLVTVAIVGLWCARDLVYDSYTLAALPLFKWRQHGSSFYLSRESDGFDVTFESYPVNQTSAVGTRLGWWGSGEEGYEDRVPGILHHIALGPQENQKEGWEEARERCVELHPGWEAMLWTDEKAEELVREHYPEMLALWEGQGGYKYGIQKVDALRYMVLYHYGGVILDMDLQCKRALGPLRRFDFVAPAANPTGFSIGFMMAEKGNTFVGELVANLKRYNRHWLGLPYPTVMFSTGCHYASTIHAFFKGDRSKLKILGGTKGNKKLHMLSGPVNTPLFKHLGSSSWHSYDAAMIVNLGKSVGESRWRLPIMFLFAGGLFFLIIRRIRRRVGGLKV</sequence>
<name>A0AA40BMZ1_9PEZI</name>
<dbReference type="Pfam" id="PF04488">
    <property type="entry name" value="Gly_transf_sug"/>
    <property type="match status" value="1"/>
</dbReference>
<dbReference type="GO" id="GO:0016020">
    <property type="term" value="C:membrane"/>
    <property type="evidence" value="ECO:0007669"/>
    <property type="project" value="GOC"/>
</dbReference>
<evidence type="ECO:0000256" key="3">
    <source>
        <dbReference type="SAM" id="MobiDB-lite"/>
    </source>
</evidence>
<keyword evidence="4" id="KW-1133">Transmembrane helix</keyword>
<comment type="caution">
    <text evidence="5">The sequence shown here is derived from an EMBL/GenBank/DDBJ whole genome shotgun (WGS) entry which is preliminary data.</text>
</comment>
<feature type="transmembrane region" description="Helical" evidence="4">
    <location>
        <begin position="348"/>
        <end position="365"/>
    </location>
</feature>
<dbReference type="Gene3D" id="3.90.550.20">
    <property type="match status" value="1"/>
</dbReference>
<dbReference type="InterPro" id="IPR051706">
    <property type="entry name" value="Glycosyltransferase_domain"/>
</dbReference>
<evidence type="ECO:0000256" key="4">
    <source>
        <dbReference type="SAM" id="Phobius"/>
    </source>
</evidence>
<evidence type="ECO:0008006" key="7">
    <source>
        <dbReference type="Google" id="ProtNLM"/>
    </source>
</evidence>
<evidence type="ECO:0000313" key="6">
    <source>
        <dbReference type="Proteomes" id="UP001172159"/>
    </source>
</evidence>
<keyword evidence="2" id="KW-0808">Transferase</keyword>
<keyword evidence="6" id="KW-1185">Reference proteome</keyword>
<proteinExistence type="inferred from homology"/>
<dbReference type="GO" id="GO:0051999">
    <property type="term" value="P:mannosyl-inositol phosphorylceramide biosynthetic process"/>
    <property type="evidence" value="ECO:0007669"/>
    <property type="project" value="TreeGrafter"/>
</dbReference>